<dbReference type="GO" id="GO:0005576">
    <property type="term" value="C:extracellular region"/>
    <property type="evidence" value="ECO:0007669"/>
    <property type="project" value="UniProtKB-SubCell"/>
</dbReference>
<dbReference type="Gene3D" id="2.60.40.3330">
    <property type="match status" value="1"/>
</dbReference>
<evidence type="ECO:0000313" key="8">
    <source>
        <dbReference type="WormBase" id="C12D8.4"/>
    </source>
</evidence>
<evidence type="ECO:0000313" key="6">
    <source>
        <dbReference type="EMBL" id="CAA98234.1"/>
    </source>
</evidence>
<dbReference type="InParanoid" id="Q17937"/>
<dbReference type="Pfam" id="PF01060">
    <property type="entry name" value="TTR-52"/>
    <property type="match status" value="1"/>
</dbReference>
<accession>Q17937</accession>
<dbReference type="OrthoDB" id="73919at2759"/>
<dbReference type="PANTHER" id="PTHR21700:SF49">
    <property type="entry name" value="TRANSTHYRETIN-LIKE FAMILY PROTEIN"/>
    <property type="match status" value="1"/>
</dbReference>
<keyword evidence="7" id="KW-1185">Reference proteome</keyword>
<evidence type="ECO:0007829" key="9">
    <source>
        <dbReference type="PeptideAtlas" id="Q17937"/>
    </source>
</evidence>
<evidence type="ECO:0000256" key="3">
    <source>
        <dbReference type="ARBA" id="ARBA00022525"/>
    </source>
</evidence>
<dbReference type="PIR" id="T19218">
    <property type="entry name" value="T19218"/>
</dbReference>
<dbReference type="eggNOG" id="ENOG502SQN1">
    <property type="taxonomic scope" value="Eukaryota"/>
</dbReference>
<sequence length="143" mass="15953">MELSMFKIVFVFALLNTSNALLGMGRKQSVSVTGRLTCLGKPAEGVKIKLYEKEKIKDIKMDQTYTDANGVFTVSGYKTEITNIDPKVNIYHKCNTIGLCYQKFGITIPDNFISIGSIPQKTFDIGEIHLANIFQCQTTDCIN</sequence>
<keyword evidence="4 5" id="KW-0732">Signal</keyword>
<dbReference type="OMA" id="ANIFQCQ"/>
<evidence type="ECO:0000256" key="2">
    <source>
        <dbReference type="ARBA" id="ARBA00010112"/>
    </source>
</evidence>
<dbReference type="FunCoup" id="Q17937">
    <property type="interactions" value="268"/>
</dbReference>
<dbReference type="SMR" id="Q17937"/>
<organism evidence="6 7">
    <name type="scientific">Caenorhabditis elegans</name>
    <dbReference type="NCBI Taxonomy" id="6239"/>
    <lineage>
        <taxon>Eukaryota</taxon>
        <taxon>Metazoa</taxon>
        <taxon>Ecdysozoa</taxon>
        <taxon>Nematoda</taxon>
        <taxon>Chromadorea</taxon>
        <taxon>Rhabditida</taxon>
        <taxon>Rhabditina</taxon>
        <taxon>Rhabditomorpha</taxon>
        <taxon>Rhabditoidea</taxon>
        <taxon>Rhabditidae</taxon>
        <taxon>Peloderinae</taxon>
        <taxon>Caenorhabditis</taxon>
    </lineage>
</organism>
<dbReference type="HOGENOM" id="CLU_121109_4_1_1"/>
<reference evidence="6 7" key="1">
    <citation type="journal article" date="1998" name="Science">
        <title>Genome sequence of the nematode C. elegans: a platform for investigating biology.</title>
        <authorList>
            <consortium name="The C. elegans sequencing consortium"/>
            <person name="Sulson J.E."/>
            <person name="Waterston R."/>
        </authorList>
    </citation>
    <scope>NUCLEOTIDE SEQUENCE [LARGE SCALE GENOMIC DNA]</scope>
    <source>
        <strain evidence="6 7">Bristol N2</strain>
    </source>
</reference>
<comment type="subcellular location">
    <subcellularLocation>
        <location evidence="1">Secreted</location>
    </subcellularLocation>
</comment>
<evidence type="ECO:0000256" key="5">
    <source>
        <dbReference type="SAM" id="SignalP"/>
    </source>
</evidence>
<dbReference type="GO" id="GO:0009986">
    <property type="term" value="C:cell surface"/>
    <property type="evidence" value="ECO:0007669"/>
    <property type="project" value="InterPro"/>
</dbReference>
<dbReference type="AlphaFoldDB" id="Q17937"/>
<evidence type="ECO:0000256" key="4">
    <source>
        <dbReference type="ARBA" id="ARBA00022729"/>
    </source>
</evidence>
<evidence type="ECO:0000256" key="1">
    <source>
        <dbReference type="ARBA" id="ARBA00004613"/>
    </source>
</evidence>
<dbReference type="PhylomeDB" id="Q17937"/>
<feature type="chain" id="PRO_5004185866" evidence="5">
    <location>
        <begin position="21"/>
        <end position="143"/>
    </location>
</feature>
<dbReference type="PaxDb" id="6239-C12D8.4"/>
<proteinExistence type="evidence at protein level"/>
<dbReference type="PeptideAtlas" id="Q17937"/>
<name>Q17937_CAEEL</name>
<evidence type="ECO:0000313" key="7">
    <source>
        <dbReference type="Proteomes" id="UP000001940"/>
    </source>
</evidence>
<gene>
    <name evidence="6 8" type="primary">ttr-19</name>
    <name evidence="8" type="ORF">C12D8.4</name>
    <name evidence="6" type="ORF">CELE_C12D8.4</name>
</gene>
<feature type="signal peptide" evidence="5">
    <location>
        <begin position="1"/>
        <end position="20"/>
    </location>
</feature>
<dbReference type="STRING" id="6239.C12D8.4.1"/>
<dbReference type="EMBL" id="BX284605">
    <property type="protein sequence ID" value="CAA98234.1"/>
    <property type="molecule type" value="Genomic_DNA"/>
</dbReference>
<keyword evidence="3" id="KW-0964">Secreted</keyword>
<dbReference type="CTD" id="182540"/>
<dbReference type="UCSC" id="C12D8.4">
    <property type="organism name" value="c. elegans"/>
</dbReference>
<comment type="similarity">
    <text evidence="2">Belongs to the nematode transthyretin-like family.</text>
</comment>
<dbReference type="WormBase" id="C12D8.4">
    <property type="protein sequence ID" value="CE05268"/>
    <property type="gene ID" value="WBGene00007535"/>
    <property type="gene designation" value="ttr-19"/>
</dbReference>
<dbReference type="InterPro" id="IPR001534">
    <property type="entry name" value="Transthyretin-like"/>
</dbReference>
<dbReference type="AGR" id="WB:WBGene00007535"/>
<dbReference type="Proteomes" id="UP000001940">
    <property type="component" value="Chromosome V"/>
</dbReference>
<dbReference type="GeneID" id="182540"/>
<dbReference type="KEGG" id="cel:CELE_C12D8.4"/>
<protein>
    <submittedName>
        <fullName evidence="6">Transthyretin-like family protein</fullName>
    </submittedName>
</protein>
<dbReference type="RefSeq" id="NP_505630.1">
    <property type="nucleotide sequence ID" value="NM_073229.4"/>
</dbReference>
<dbReference type="InterPro" id="IPR038479">
    <property type="entry name" value="Transthyretin-like_sf"/>
</dbReference>
<dbReference type="PANTHER" id="PTHR21700">
    <property type="entry name" value="TRANSTHYRETIN-LIKE FAMILY PROTEIN-RELATED"/>
    <property type="match status" value="1"/>
</dbReference>
<keyword evidence="9" id="KW-1267">Proteomics identification</keyword>